<sequence length="149" mass="15050">MTPLVAPPAAHADLDDLFDILNTDLFGTATGDISFFNGDDAMDVFTNLHADLEGWLADTDNSALIAQINDPWIDLFGRGLIGNGDADWDGTNDSMFGWLGLGNLNDGGFLFGDGAVGGVDTDGNGLAGGDAGYFGFGGAGGAGVDGGNG</sequence>
<keyword evidence="2" id="KW-1185">Reference proteome</keyword>
<organism evidence="1 2">
    <name type="scientific">Mycolicibacter kumamotonensis</name>
    <dbReference type="NCBI Taxonomy" id="354243"/>
    <lineage>
        <taxon>Bacteria</taxon>
        <taxon>Bacillati</taxon>
        <taxon>Actinomycetota</taxon>
        <taxon>Actinomycetes</taxon>
        <taxon>Mycobacteriales</taxon>
        <taxon>Mycobacteriaceae</taxon>
        <taxon>Mycolicibacter</taxon>
    </lineage>
</organism>
<dbReference type="Proteomes" id="UP000092668">
    <property type="component" value="Unassembled WGS sequence"/>
</dbReference>
<protein>
    <submittedName>
        <fullName evidence="1">Uncharacterized protein</fullName>
    </submittedName>
</protein>
<evidence type="ECO:0000313" key="2">
    <source>
        <dbReference type="Proteomes" id="UP000092668"/>
    </source>
</evidence>
<reference evidence="1 2" key="1">
    <citation type="submission" date="2015-06" db="EMBL/GenBank/DDBJ databases">
        <title>Genome sequence of Mycobacterium kumamotonense strain Roo.</title>
        <authorList>
            <person name="Greninger A.L."/>
            <person name="Cunningham G."/>
            <person name="Miller S."/>
        </authorList>
    </citation>
    <scope>NUCLEOTIDE SEQUENCE [LARGE SCALE GENOMIC DNA]</scope>
    <source>
        <strain evidence="1 2">Roo</strain>
    </source>
</reference>
<comment type="caution">
    <text evidence="1">The sequence shown here is derived from an EMBL/GenBank/DDBJ whole genome shotgun (WGS) entry which is preliminary data.</text>
</comment>
<dbReference type="AlphaFoldDB" id="A0A1B8S8I3"/>
<accession>A0A1B8S8I3</accession>
<gene>
    <name evidence="1" type="ORF">ACT18_25255</name>
</gene>
<dbReference type="EMBL" id="LFOE01000221">
    <property type="protein sequence ID" value="OBY29043.1"/>
    <property type="molecule type" value="Genomic_DNA"/>
</dbReference>
<proteinExistence type="predicted"/>
<feature type="non-terminal residue" evidence="1">
    <location>
        <position position="149"/>
    </location>
</feature>
<evidence type="ECO:0000313" key="1">
    <source>
        <dbReference type="EMBL" id="OBY29043.1"/>
    </source>
</evidence>
<name>A0A1B8S8I3_9MYCO</name>